<feature type="transmembrane region" description="Helical" evidence="1">
    <location>
        <begin position="71"/>
        <end position="90"/>
    </location>
</feature>
<gene>
    <name evidence="2" type="ORF">HNQ03_002818</name>
</gene>
<protein>
    <recommendedName>
        <fullName evidence="4">HupE / UreJ protein</fullName>
    </recommendedName>
</protein>
<keyword evidence="3" id="KW-1185">Reference proteome</keyword>
<keyword evidence="1" id="KW-1133">Transmembrane helix</keyword>
<dbReference type="AlphaFoldDB" id="A0A8J8GDE2"/>
<evidence type="ECO:0008006" key="4">
    <source>
        <dbReference type="Google" id="ProtNLM"/>
    </source>
</evidence>
<keyword evidence="1" id="KW-0472">Membrane</keyword>
<name>A0A8J8GDE2_9FLAO</name>
<proteinExistence type="predicted"/>
<keyword evidence="1" id="KW-0812">Transmembrane</keyword>
<dbReference type="EMBL" id="JABSNO010000026">
    <property type="protein sequence ID" value="NRS93727.1"/>
    <property type="molecule type" value="Genomic_DNA"/>
</dbReference>
<accession>A0A8J8GDE2</accession>
<reference evidence="2" key="1">
    <citation type="submission" date="2020-05" db="EMBL/GenBank/DDBJ databases">
        <title>Genomic Encyclopedia of Type Strains, Phase IV (KMG-V): Genome sequencing to study the core and pangenomes of soil and plant-associated prokaryotes.</title>
        <authorList>
            <person name="Whitman W."/>
        </authorList>
    </citation>
    <scope>NUCLEOTIDE SEQUENCE</scope>
    <source>
        <strain evidence="2">16F</strain>
    </source>
</reference>
<sequence>MQDFLFYFQLGWEHIITDFALDHLLFILILGVVFSLKDYKKLMVLITAFTIGHSITLIFSTLNLLQINSKLVEFLIPCTIAITAISNFVLVDKPKKEIIYQYIFALFFGLIHGLGFANTLKIMISNEQDLFLPLLGFNVGIEFAQIMVIFFILLILELIIKFTSITKKSVVLFVSTFVLIIAIYMMWMRFYF</sequence>
<evidence type="ECO:0000313" key="3">
    <source>
        <dbReference type="Proteomes" id="UP000610746"/>
    </source>
</evidence>
<dbReference type="Proteomes" id="UP000610746">
    <property type="component" value="Unassembled WGS sequence"/>
</dbReference>
<comment type="caution">
    <text evidence="2">The sequence shown here is derived from an EMBL/GenBank/DDBJ whole genome shotgun (WGS) entry which is preliminary data.</text>
</comment>
<evidence type="ECO:0000256" key="1">
    <source>
        <dbReference type="SAM" id="Phobius"/>
    </source>
</evidence>
<dbReference type="Pfam" id="PF13795">
    <property type="entry name" value="HupE_UreJ_2"/>
    <property type="match status" value="1"/>
</dbReference>
<feature type="transmembrane region" description="Helical" evidence="1">
    <location>
        <begin position="102"/>
        <end position="124"/>
    </location>
</feature>
<organism evidence="2 3">
    <name type="scientific">Frigoriflavimonas asaccharolytica</name>
    <dbReference type="NCBI Taxonomy" id="2735899"/>
    <lineage>
        <taxon>Bacteria</taxon>
        <taxon>Pseudomonadati</taxon>
        <taxon>Bacteroidota</taxon>
        <taxon>Flavobacteriia</taxon>
        <taxon>Flavobacteriales</taxon>
        <taxon>Weeksellaceae</taxon>
        <taxon>Frigoriflavimonas</taxon>
    </lineage>
</organism>
<feature type="transmembrane region" description="Helical" evidence="1">
    <location>
        <begin position="170"/>
        <end position="187"/>
    </location>
</feature>
<evidence type="ECO:0000313" key="2">
    <source>
        <dbReference type="EMBL" id="NRS93727.1"/>
    </source>
</evidence>
<dbReference type="InterPro" id="IPR032809">
    <property type="entry name" value="Put_HupE_UreJ"/>
</dbReference>
<dbReference type="RefSeq" id="WP_173780271.1">
    <property type="nucleotide sequence ID" value="NZ_JABSNO010000026.1"/>
</dbReference>
<feature type="transmembrane region" description="Helical" evidence="1">
    <location>
        <begin position="43"/>
        <end position="65"/>
    </location>
</feature>
<feature type="transmembrane region" description="Helical" evidence="1">
    <location>
        <begin position="15"/>
        <end position="36"/>
    </location>
</feature>
<feature type="transmembrane region" description="Helical" evidence="1">
    <location>
        <begin position="130"/>
        <end position="158"/>
    </location>
</feature>